<evidence type="ECO:0000313" key="3">
    <source>
        <dbReference type="Proteomes" id="UP000192359"/>
    </source>
</evidence>
<comment type="caution">
    <text evidence="2">The sequence shown here is derived from an EMBL/GenBank/DDBJ whole genome shotgun (WGS) entry which is preliminary data.</text>
</comment>
<dbReference type="SMART" id="SM01022">
    <property type="entry name" value="ASCH"/>
    <property type="match status" value="1"/>
</dbReference>
<keyword evidence="3" id="KW-1185">Reference proteome</keyword>
<evidence type="ECO:0000313" key="2">
    <source>
        <dbReference type="EMBL" id="ORC22279.1"/>
    </source>
</evidence>
<gene>
    <name evidence="2" type="ORF">A7979_00860</name>
</gene>
<dbReference type="PANTHER" id="PTHR39203">
    <property type="entry name" value="CYTOPLASMIC PROTEIN-RELATED"/>
    <property type="match status" value="1"/>
</dbReference>
<feature type="domain" description="ASCH" evidence="1">
    <location>
        <begin position="6"/>
        <end position="128"/>
    </location>
</feature>
<accession>A0A1Y1RRD5</accession>
<organism evidence="2 3">
    <name type="scientific">Rothia nasimurium</name>
    <dbReference type="NCBI Taxonomy" id="85336"/>
    <lineage>
        <taxon>Bacteria</taxon>
        <taxon>Bacillati</taxon>
        <taxon>Actinomycetota</taxon>
        <taxon>Actinomycetes</taxon>
        <taxon>Micrococcales</taxon>
        <taxon>Micrococcaceae</taxon>
        <taxon>Rothia</taxon>
    </lineage>
</organism>
<reference evidence="2 3" key="1">
    <citation type="submission" date="2016-05" db="EMBL/GenBank/DDBJ databases">
        <title>Draft genome sequence of a porcine commensal Rothia nasimurium.</title>
        <authorList>
            <person name="Gaiser R.A."/>
            <person name="Van Baarlen P."/>
            <person name="Wells J.M."/>
        </authorList>
    </citation>
    <scope>NUCLEOTIDE SEQUENCE [LARGE SCALE GENOMIC DNA]</scope>
    <source>
        <strain evidence="2 3">PT-32</strain>
    </source>
</reference>
<dbReference type="InterPro" id="IPR015947">
    <property type="entry name" value="PUA-like_sf"/>
</dbReference>
<dbReference type="Proteomes" id="UP000192359">
    <property type="component" value="Unassembled WGS sequence"/>
</dbReference>
<evidence type="ECO:0000259" key="1">
    <source>
        <dbReference type="SMART" id="SM01022"/>
    </source>
</evidence>
<sequence>MPLAEYGTPGPLRDALVAAILSGKKTATTSLVADYEKYGDTLPAVGERETVIDSQNQPVCITETVEVSICPAREVTDAFAQAEGEGYTNYEEWWQAHRNFWEGQEPATAEATLTEDVLVVCQRFKVVRRLLQK</sequence>
<dbReference type="Gene3D" id="3.10.400.10">
    <property type="entry name" value="Sulfate adenylyltransferase"/>
    <property type="match status" value="1"/>
</dbReference>
<dbReference type="InterPro" id="IPR007374">
    <property type="entry name" value="ASCH_domain"/>
</dbReference>
<dbReference type="PANTHER" id="PTHR39203:SF1">
    <property type="entry name" value="CYTOPLASMIC PROTEIN"/>
    <property type="match status" value="1"/>
</dbReference>
<dbReference type="EMBL" id="LXWF01000011">
    <property type="protein sequence ID" value="ORC22279.1"/>
    <property type="molecule type" value="Genomic_DNA"/>
</dbReference>
<name>A0A1Y1RRD5_9MICC</name>
<dbReference type="PIRSF" id="PIRSF021320">
    <property type="entry name" value="DUF984"/>
    <property type="match status" value="1"/>
</dbReference>
<dbReference type="SUPFAM" id="SSF88697">
    <property type="entry name" value="PUA domain-like"/>
    <property type="match status" value="1"/>
</dbReference>
<dbReference type="CDD" id="cd06553">
    <property type="entry name" value="ASCH_Ef3133_like"/>
    <property type="match status" value="1"/>
</dbReference>
<dbReference type="OrthoDB" id="9807542at2"/>
<dbReference type="InterPro" id="IPR009326">
    <property type="entry name" value="DUF984"/>
</dbReference>
<proteinExistence type="predicted"/>
<dbReference type="AlphaFoldDB" id="A0A1Y1RRD5"/>
<protein>
    <recommendedName>
        <fullName evidence="1">ASCH domain-containing protein</fullName>
    </recommendedName>
</protein>
<dbReference type="Pfam" id="PF04266">
    <property type="entry name" value="ASCH"/>
    <property type="match status" value="1"/>
</dbReference>